<evidence type="ECO:0000256" key="1">
    <source>
        <dbReference type="SAM" id="Phobius"/>
    </source>
</evidence>
<organism evidence="2 3">
    <name type="scientific">Plantactinospora solaniradicis</name>
    <dbReference type="NCBI Taxonomy" id="1723736"/>
    <lineage>
        <taxon>Bacteria</taxon>
        <taxon>Bacillati</taxon>
        <taxon>Actinomycetota</taxon>
        <taxon>Actinomycetes</taxon>
        <taxon>Micromonosporales</taxon>
        <taxon>Micromonosporaceae</taxon>
        <taxon>Plantactinospora</taxon>
    </lineage>
</organism>
<reference evidence="3" key="1">
    <citation type="journal article" date="2019" name="Int. J. Syst. Evol. Microbiol.">
        <title>The Global Catalogue of Microorganisms (GCM) 10K type strain sequencing project: providing services to taxonomists for standard genome sequencing and annotation.</title>
        <authorList>
            <consortium name="The Broad Institute Genomics Platform"/>
            <consortium name="The Broad Institute Genome Sequencing Center for Infectious Disease"/>
            <person name="Wu L."/>
            <person name="Ma J."/>
        </authorList>
    </citation>
    <scope>NUCLEOTIDE SEQUENCE [LARGE SCALE GENOMIC DNA]</scope>
    <source>
        <strain evidence="3">ZS-35-S2</strain>
    </source>
</reference>
<proteinExistence type="predicted"/>
<keyword evidence="1" id="KW-1133">Transmembrane helix</keyword>
<sequence length="1228" mass="132437">MAADGTKIGEGFIEIGTEFDPKALKRSKEQIEDHLKKMGSAASREWTKQNRDLLGKANNQFQALYKGQAQGVFKRHRAEIKSAQALDRQRQASLKKSIQASLQIDKAHRQALIENQRRTAAATSAEIAHQKARMRAIVQGADAEIRERAKVAKFESQTMAASKKAHDDYIREQTAATRRMYAEAARASGGPTSTRATTSTASSQSLGSWLSVGKNLDRLSDGLGQISTRIGIAAFQMQMLGVMLHQAITGPALQGFVQLSTVGLQFAVNVDYARASLKALLGPAADVEQILNDIKQITIESPLFAADDAIKYAQQLAAVGVKGNELVPTMQAMSNIFLTQGVAGPERATLAMLAYTQILSKGAIGMDDLRQQFAEHVPGGIKIFEAVAKRLGYKSIKSLSDAMKDGEVSAARLNAEFIEFGNTSKFVEGGAKAAETLGGVWQSLKEEVVTRVGSAFDENRFAIIRAINSIKPVLMQFIDWFVKSIPDALAALQRLIDRVRDWKAAYDALTPAQQENVRLLGLLVLAAGPASVALGILGTALSTVANAASLLVKVLGFAAGGGAISAVGTAALVAVAAIGAVVGAVVWLYNSSEQFRKAFLQIGNQVKDVFVGVILPMVDYLLARIQELWNFFASAFESMGLKTEHLSYLLYLLAIPILTIIGTLGIMVVAVEAIRYAFLAVYGVLDLIMEAVSAATWLVEKLAQAMALLPGPQQGAWKGIAEELERRRKGAHDFFNTPQKWRGGEVNDGVTDGLGERLKGLDLTNTGLSGFFEGWGKSIDGVTQKEIALEQAINNARRAMDSQTSATAGAVSANDNYKRSRIALTESVKRNKQTLSDDTTAGLANRDALKMASQASYELMLQQIKSGVPYAQAIKNHKDRTAALIGEFGKAKEVRTEAQKLVDTYGKVPKDVKTLLGLMGYKDVNDALLQLLAKQRAGQNATSWTLEYSKLKRASANALNPSGYVSGYATGGLIRGPGGPTGDKIPAMLSDREYVIRASSAQGIGTRLLDYINANGQLPAQYAEGGSVKWPYNFDVSKFQIPAFLGGSGAGGGIGTARMMQILRAAFPGLAMISGHRPGATTSTGNQSYHALNRAVDLPPRWDVFNWIREHYGRSTKELIFTPAGGLQIKNGKDHVYTGGTIQQDHYDHVHWAYDNGGYIPPGQVFQNTTNTSELALNAAQGRALEERIRNSDRPVSVTVYVDGVRRDAEIVWDEKADELARILGGAV</sequence>
<keyword evidence="1" id="KW-0472">Membrane</keyword>
<protein>
    <submittedName>
        <fullName evidence="2">Tape measure protein</fullName>
    </submittedName>
</protein>
<feature type="transmembrane region" description="Helical" evidence="1">
    <location>
        <begin position="676"/>
        <end position="699"/>
    </location>
</feature>
<feature type="transmembrane region" description="Helical" evidence="1">
    <location>
        <begin position="570"/>
        <end position="589"/>
    </location>
</feature>
<feature type="transmembrane region" description="Helical" evidence="1">
    <location>
        <begin position="609"/>
        <end position="626"/>
    </location>
</feature>
<dbReference type="NCBIfam" id="TIGR02675">
    <property type="entry name" value="tape_meas_nterm"/>
    <property type="match status" value="1"/>
</dbReference>
<evidence type="ECO:0000313" key="2">
    <source>
        <dbReference type="EMBL" id="MFC6021512.1"/>
    </source>
</evidence>
<feature type="transmembrane region" description="Helical" evidence="1">
    <location>
        <begin position="646"/>
        <end position="669"/>
    </location>
</feature>
<dbReference type="EMBL" id="JBHSPR010000044">
    <property type="protein sequence ID" value="MFC6021512.1"/>
    <property type="molecule type" value="Genomic_DNA"/>
</dbReference>
<keyword evidence="1" id="KW-0812">Transmembrane</keyword>
<accession>A0ABW1KIC6</accession>
<dbReference type="Proteomes" id="UP001596203">
    <property type="component" value="Unassembled WGS sequence"/>
</dbReference>
<feature type="transmembrane region" description="Helical" evidence="1">
    <location>
        <begin position="519"/>
        <end position="537"/>
    </location>
</feature>
<gene>
    <name evidence="2" type="ORF">ACFP2T_35755</name>
</gene>
<comment type="caution">
    <text evidence="2">The sequence shown here is derived from an EMBL/GenBank/DDBJ whole genome shotgun (WGS) entry which is preliminary data.</text>
</comment>
<dbReference type="RefSeq" id="WP_377429771.1">
    <property type="nucleotide sequence ID" value="NZ_JBHSPR010000044.1"/>
</dbReference>
<name>A0ABW1KIC6_9ACTN</name>
<evidence type="ECO:0000313" key="3">
    <source>
        <dbReference type="Proteomes" id="UP001596203"/>
    </source>
</evidence>
<keyword evidence="3" id="KW-1185">Reference proteome</keyword>
<dbReference type="InterPro" id="IPR013491">
    <property type="entry name" value="Tape_meas_N"/>
</dbReference>